<evidence type="ECO:0000313" key="3">
    <source>
        <dbReference type="Proteomes" id="UP001165136"/>
    </source>
</evidence>
<evidence type="ECO:0000256" key="1">
    <source>
        <dbReference type="SAM" id="MobiDB-lite"/>
    </source>
</evidence>
<dbReference type="EMBL" id="BSTI01000033">
    <property type="protein sequence ID" value="GLY71250.1"/>
    <property type="molecule type" value="Genomic_DNA"/>
</dbReference>
<dbReference type="Proteomes" id="UP001165136">
    <property type="component" value="Unassembled WGS sequence"/>
</dbReference>
<proteinExistence type="predicted"/>
<name>A0A9W6RAM5_9PSEU</name>
<protein>
    <submittedName>
        <fullName evidence="2">Uncharacterized protein</fullName>
    </submittedName>
</protein>
<evidence type="ECO:0000313" key="2">
    <source>
        <dbReference type="EMBL" id="GLY71250.1"/>
    </source>
</evidence>
<reference evidence="2" key="1">
    <citation type="submission" date="2023-03" db="EMBL/GenBank/DDBJ databases">
        <title>Amycolatopsis taiwanensis NBRC 103393.</title>
        <authorList>
            <person name="Ichikawa N."/>
            <person name="Sato H."/>
            <person name="Tonouchi N."/>
        </authorList>
    </citation>
    <scope>NUCLEOTIDE SEQUENCE</scope>
    <source>
        <strain evidence="2">NBRC 103393</strain>
    </source>
</reference>
<gene>
    <name evidence="2" type="ORF">Atai01_78690</name>
</gene>
<comment type="caution">
    <text evidence="2">The sequence shown here is derived from an EMBL/GenBank/DDBJ whole genome shotgun (WGS) entry which is preliminary data.</text>
</comment>
<accession>A0A9W6RAM5</accession>
<feature type="region of interest" description="Disordered" evidence="1">
    <location>
        <begin position="54"/>
        <end position="82"/>
    </location>
</feature>
<keyword evidence="3" id="KW-1185">Reference proteome</keyword>
<organism evidence="2 3">
    <name type="scientific">Amycolatopsis taiwanensis</name>
    <dbReference type="NCBI Taxonomy" id="342230"/>
    <lineage>
        <taxon>Bacteria</taxon>
        <taxon>Bacillati</taxon>
        <taxon>Actinomycetota</taxon>
        <taxon>Actinomycetes</taxon>
        <taxon>Pseudonocardiales</taxon>
        <taxon>Pseudonocardiaceae</taxon>
        <taxon>Amycolatopsis</taxon>
    </lineage>
</organism>
<dbReference type="AlphaFoldDB" id="A0A9W6RAM5"/>
<sequence>MTAECVRKFPNGAPLALMWRLLNGSSYCKQGEEPVSDLLLTVIVRMICVTGESPSHQETGGLRATPSLTLSYPTAPMSLPRR</sequence>